<dbReference type="AlphaFoldDB" id="A0AAD5XFE8"/>
<comment type="caution">
    <text evidence="1">The sequence shown here is derived from an EMBL/GenBank/DDBJ whole genome shotgun (WGS) entry which is preliminary data.</text>
</comment>
<keyword evidence="2" id="KW-1185">Reference proteome</keyword>
<dbReference type="EMBL" id="JADGJH010001022">
    <property type="protein sequence ID" value="KAJ3119812.1"/>
    <property type="molecule type" value="Genomic_DNA"/>
</dbReference>
<reference evidence="1" key="1">
    <citation type="submission" date="2020-05" db="EMBL/GenBank/DDBJ databases">
        <title>Phylogenomic resolution of chytrid fungi.</title>
        <authorList>
            <person name="Stajich J.E."/>
            <person name="Amses K."/>
            <person name="Simmons R."/>
            <person name="Seto K."/>
            <person name="Myers J."/>
            <person name="Bonds A."/>
            <person name="Quandt C.A."/>
            <person name="Barry K."/>
            <person name="Liu P."/>
            <person name="Grigoriev I."/>
            <person name="Longcore J.E."/>
            <person name="James T.Y."/>
        </authorList>
    </citation>
    <scope>NUCLEOTIDE SEQUENCE</scope>
    <source>
        <strain evidence="1">JEL0513</strain>
    </source>
</reference>
<evidence type="ECO:0000313" key="1">
    <source>
        <dbReference type="EMBL" id="KAJ3119812.1"/>
    </source>
</evidence>
<evidence type="ECO:0000313" key="2">
    <source>
        <dbReference type="Proteomes" id="UP001211907"/>
    </source>
</evidence>
<accession>A0AAD5XFE8</accession>
<gene>
    <name evidence="1" type="ORF">HK100_000149</name>
</gene>
<name>A0AAD5XFE8_9FUNG</name>
<organism evidence="1 2">
    <name type="scientific">Physocladia obscura</name>
    <dbReference type="NCBI Taxonomy" id="109957"/>
    <lineage>
        <taxon>Eukaryota</taxon>
        <taxon>Fungi</taxon>
        <taxon>Fungi incertae sedis</taxon>
        <taxon>Chytridiomycota</taxon>
        <taxon>Chytridiomycota incertae sedis</taxon>
        <taxon>Chytridiomycetes</taxon>
        <taxon>Chytridiales</taxon>
        <taxon>Chytriomycetaceae</taxon>
        <taxon>Physocladia</taxon>
    </lineage>
</organism>
<dbReference type="Proteomes" id="UP001211907">
    <property type="component" value="Unassembled WGS sequence"/>
</dbReference>
<feature type="non-terminal residue" evidence="1">
    <location>
        <position position="52"/>
    </location>
</feature>
<proteinExistence type="predicted"/>
<sequence>MGEPVFITMGLTNQIKTIVTHTLPTQRLERLYAWAQLPQIMSARHCMAFLAC</sequence>
<protein>
    <submittedName>
        <fullName evidence="1">Uncharacterized protein</fullName>
    </submittedName>
</protein>